<dbReference type="GO" id="GO:0008081">
    <property type="term" value="F:phosphoric diester hydrolase activity"/>
    <property type="evidence" value="ECO:0007669"/>
    <property type="project" value="UniProtKB-ARBA"/>
</dbReference>
<feature type="domain" description="PAS" evidence="1">
    <location>
        <begin position="11"/>
        <end position="81"/>
    </location>
</feature>
<dbReference type="Proteomes" id="UP000596827">
    <property type="component" value="Unassembled WGS sequence"/>
</dbReference>
<dbReference type="PANTHER" id="PTHR43155">
    <property type="entry name" value="CYCLIC DI-GMP PHOSPHODIESTERASE PA4108-RELATED"/>
    <property type="match status" value="1"/>
</dbReference>
<dbReference type="Pfam" id="PF13487">
    <property type="entry name" value="HD_5"/>
    <property type="match status" value="1"/>
</dbReference>
<dbReference type="SUPFAM" id="SSF55785">
    <property type="entry name" value="PYP-like sensor domain (PAS domain)"/>
    <property type="match status" value="1"/>
</dbReference>
<name>A0A923S818_9BURK</name>
<dbReference type="InterPro" id="IPR006675">
    <property type="entry name" value="HDIG_dom"/>
</dbReference>
<dbReference type="CDD" id="cd00130">
    <property type="entry name" value="PAS"/>
    <property type="match status" value="1"/>
</dbReference>
<dbReference type="InterPro" id="IPR003607">
    <property type="entry name" value="HD/PDEase_dom"/>
</dbReference>
<evidence type="ECO:0000259" key="1">
    <source>
        <dbReference type="PROSITE" id="PS50112"/>
    </source>
</evidence>
<dbReference type="PROSITE" id="PS51831">
    <property type="entry name" value="HD"/>
    <property type="match status" value="1"/>
</dbReference>
<dbReference type="InterPro" id="IPR006674">
    <property type="entry name" value="HD_domain"/>
</dbReference>
<dbReference type="PANTHER" id="PTHR43155:SF2">
    <property type="entry name" value="CYCLIC DI-GMP PHOSPHODIESTERASE PA4108"/>
    <property type="match status" value="1"/>
</dbReference>
<evidence type="ECO:0000259" key="2">
    <source>
        <dbReference type="PROSITE" id="PS51831"/>
    </source>
</evidence>
<feature type="domain" description="HD-GYP" evidence="3">
    <location>
        <begin position="403"/>
        <end position="596"/>
    </location>
</feature>
<dbReference type="CDD" id="cd00077">
    <property type="entry name" value="HDc"/>
    <property type="match status" value="1"/>
</dbReference>
<dbReference type="InterPro" id="IPR037522">
    <property type="entry name" value="HD_GYP_dom"/>
</dbReference>
<sequence>MMRTASRPGEREQALRMMIEASPEAIVLMGEEGRVESWNPAAERIFGYPAAEIVGKDLHAMLAPPRHEAAFRAAHEAFRAHGEGAAFDGALELSAKRRDGSEFPIELALARLQIDGRWCAVGFVRDISRRRERELALARTDRALRTLSACNACLVRERSEGELLLQVVRAIHETGGYPLAFVDCGPAGGGLRAAAGRGLARSGEAALRNAMQGAVAGAAVQVCRSNAGEAVAVLPLGADGREPAPGVLVVLGEGPAFDEPELRLLAELAEQVGYGIANLRAREQQAALDERVRVLARLPEEDPGAVMRVAAAGTVLYANPAAQAFLRACGCEVGAPAPAGCHAMAQEALAAGAVRVEELALAGCLYQVTFAPVPDAGYVNVYARDVTAQRDAERELERSRRRLMDSLVQTIDTVARAVEKRDPYTAGHQHRVAQIAVAIAREMGLPPARVEGVRLGAMVHDIGKIYVPAEILSRPGKLLPAEYELIRSHAQVGYDIMAGIDFPWPVAEMIVQHHERLDGSGYPAGLKGDEIVLEARILAVADVVEAMAAFRPYRPALGIDAALQEVESRRGQWFDAQVVDACVRIFRERNFRLPAQ</sequence>
<protein>
    <submittedName>
        <fullName evidence="4">PAS domain S-box protein</fullName>
    </submittedName>
</protein>
<evidence type="ECO:0000313" key="4">
    <source>
        <dbReference type="EMBL" id="MBC5767662.1"/>
    </source>
</evidence>
<comment type="caution">
    <text evidence="4">The sequence shown here is derived from an EMBL/GenBank/DDBJ whole genome shotgun (WGS) entry which is preliminary data.</text>
</comment>
<dbReference type="NCBIfam" id="TIGR00229">
    <property type="entry name" value="sensory_box"/>
    <property type="match status" value="1"/>
</dbReference>
<dbReference type="Pfam" id="PF13426">
    <property type="entry name" value="PAS_9"/>
    <property type="match status" value="1"/>
</dbReference>
<dbReference type="Gene3D" id="3.30.450.20">
    <property type="entry name" value="PAS domain"/>
    <property type="match status" value="2"/>
</dbReference>
<dbReference type="PROSITE" id="PS50112">
    <property type="entry name" value="PAS"/>
    <property type="match status" value="1"/>
</dbReference>
<gene>
    <name evidence="4" type="ORF">H8R02_24565</name>
</gene>
<dbReference type="NCBIfam" id="TIGR00277">
    <property type="entry name" value="HDIG"/>
    <property type="match status" value="1"/>
</dbReference>
<dbReference type="SUPFAM" id="SSF55781">
    <property type="entry name" value="GAF domain-like"/>
    <property type="match status" value="1"/>
</dbReference>
<accession>A0A923S818</accession>
<dbReference type="PROSITE" id="PS51832">
    <property type="entry name" value="HD_GYP"/>
    <property type="match status" value="1"/>
</dbReference>
<dbReference type="EMBL" id="JACORU010000012">
    <property type="protein sequence ID" value="MBC5767662.1"/>
    <property type="molecule type" value="Genomic_DNA"/>
</dbReference>
<keyword evidence="5" id="KW-1185">Reference proteome</keyword>
<dbReference type="InterPro" id="IPR035965">
    <property type="entry name" value="PAS-like_dom_sf"/>
</dbReference>
<dbReference type="RefSeq" id="WP_187084154.1">
    <property type="nucleotide sequence ID" value="NZ_JACORU010000012.1"/>
</dbReference>
<proteinExistence type="predicted"/>
<dbReference type="SUPFAM" id="SSF109604">
    <property type="entry name" value="HD-domain/PDEase-like"/>
    <property type="match status" value="1"/>
</dbReference>
<organism evidence="4 5">
    <name type="scientific">Ramlibacter albus</name>
    <dbReference type="NCBI Taxonomy" id="2079448"/>
    <lineage>
        <taxon>Bacteria</taxon>
        <taxon>Pseudomonadati</taxon>
        <taxon>Pseudomonadota</taxon>
        <taxon>Betaproteobacteria</taxon>
        <taxon>Burkholderiales</taxon>
        <taxon>Comamonadaceae</taxon>
        <taxon>Ramlibacter</taxon>
    </lineage>
</organism>
<dbReference type="SMART" id="SM00091">
    <property type="entry name" value="PAS"/>
    <property type="match status" value="2"/>
</dbReference>
<dbReference type="SMART" id="SM00471">
    <property type="entry name" value="HDc"/>
    <property type="match status" value="1"/>
</dbReference>
<feature type="domain" description="HD" evidence="2">
    <location>
        <begin position="425"/>
        <end position="547"/>
    </location>
</feature>
<evidence type="ECO:0000313" key="5">
    <source>
        <dbReference type="Proteomes" id="UP000596827"/>
    </source>
</evidence>
<dbReference type="AlphaFoldDB" id="A0A923S818"/>
<dbReference type="Gene3D" id="1.10.3210.10">
    <property type="entry name" value="Hypothetical protein af1432"/>
    <property type="match status" value="1"/>
</dbReference>
<dbReference type="InterPro" id="IPR000014">
    <property type="entry name" value="PAS"/>
</dbReference>
<evidence type="ECO:0000259" key="3">
    <source>
        <dbReference type="PROSITE" id="PS51832"/>
    </source>
</evidence>
<reference evidence="4" key="1">
    <citation type="submission" date="2020-08" db="EMBL/GenBank/DDBJ databases">
        <title>Ramlibacter sp. GTP1 16S ribosomal RNA gene genome sequencing and assembly.</title>
        <authorList>
            <person name="Kang M."/>
        </authorList>
    </citation>
    <scope>NUCLEOTIDE SEQUENCE</scope>
    <source>
        <strain evidence="4">GTP1</strain>
    </source>
</reference>